<comment type="cofactor">
    <cofactor evidence="3">
        <name>pyridoxal 5'-phosphate</name>
        <dbReference type="ChEBI" id="CHEBI:597326"/>
    </cofactor>
</comment>
<comment type="similarity">
    <text evidence="2 4">Belongs to the pyridoxal phosphate-binding protein YggS/PROSC family.</text>
</comment>
<accession>A0A0B4S101</accession>
<dbReference type="KEGG" id="pmic:NW74_02700"/>
<dbReference type="SUPFAM" id="SSF51419">
    <property type="entry name" value="PLP-binding barrel"/>
    <property type="match status" value="1"/>
</dbReference>
<dbReference type="Gene3D" id="3.20.20.10">
    <property type="entry name" value="Alanine racemase"/>
    <property type="match status" value="1"/>
</dbReference>
<comment type="function">
    <text evidence="2">Pyridoxal 5'-phosphate (PLP)-binding protein, which is involved in PLP homeostasis.</text>
</comment>
<dbReference type="FunFam" id="3.20.20.10:FF:000018">
    <property type="entry name" value="Pyridoxal phosphate homeostasis protein"/>
    <property type="match status" value="1"/>
</dbReference>
<dbReference type="CDD" id="cd00635">
    <property type="entry name" value="PLPDE_III_YBL036c_like"/>
    <property type="match status" value="1"/>
</dbReference>
<organism evidence="6 7">
    <name type="scientific">Parvimonas micra</name>
    <dbReference type="NCBI Taxonomy" id="33033"/>
    <lineage>
        <taxon>Bacteria</taxon>
        <taxon>Bacillati</taxon>
        <taxon>Bacillota</taxon>
        <taxon>Tissierellia</taxon>
        <taxon>Tissierellales</taxon>
        <taxon>Peptoniphilaceae</taxon>
        <taxon>Parvimonas</taxon>
    </lineage>
</organism>
<protein>
    <recommendedName>
        <fullName evidence="2">Pyridoxal phosphate homeostasis protein</fullName>
        <shortName evidence="2">PLP homeostasis protein</shortName>
    </recommendedName>
</protein>
<dbReference type="AlphaFoldDB" id="A0A0B4S101"/>
<dbReference type="HAMAP" id="MF_02087">
    <property type="entry name" value="PLP_homeostasis"/>
    <property type="match status" value="1"/>
</dbReference>
<proteinExistence type="inferred from homology"/>
<dbReference type="InterPro" id="IPR029066">
    <property type="entry name" value="PLP-binding_barrel"/>
</dbReference>
<evidence type="ECO:0000313" key="6">
    <source>
        <dbReference type="EMBL" id="AIZ36321.1"/>
    </source>
</evidence>
<gene>
    <name evidence="6" type="ORF">NW74_02700</name>
</gene>
<evidence type="ECO:0000256" key="2">
    <source>
        <dbReference type="HAMAP-Rule" id="MF_02087"/>
    </source>
</evidence>
<dbReference type="NCBIfam" id="TIGR00044">
    <property type="entry name" value="YggS family pyridoxal phosphate-dependent enzyme"/>
    <property type="match status" value="1"/>
</dbReference>
<evidence type="ECO:0000256" key="4">
    <source>
        <dbReference type="RuleBase" id="RU004514"/>
    </source>
</evidence>
<name>A0A0B4S101_9FIRM</name>
<evidence type="ECO:0000256" key="3">
    <source>
        <dbReference type="PIRSR" id="PIRSR004848-1"/>
    </source>
</evidence>
<dbReference type="PIRSF" id="PIRSF004848">
    <property type="entry name" value="YBL036c_PLPDEIII"/>
    <property type="match status" value="1"/>
</dbReference>
<dbReference type="InterPro" id="IPR011078">
    <property type="entry name" value="PyrdxlP_homeostasis"/>
</dbReference>
<evidence type="ECO:0000256" key="1">
    <source>
        <dbReference type="ARBA" id="ARBA00022898"/>
    </source>
</evidence>
<dbReference type="GO" id="GO:0030170">
    <property type="term" value="F:pyridoxal phosphate binding"/>
    <property type="evidence" value="ECO:0007669"/>
    <property type="project" value="UniProtKB-UniRule"/>
</dbReference>
<dbReference type="OrthoDB" id="9804072at2"/>
<dbReference type="RefSeq" id="WP_041953707.1">
    <property type="nucleotide sequence ID" value="NZ_CP009761.1"/>
</dbReference>
<evidence type="ECO:0000313" key="7">
    <source>
        <dbReference type="Proteomes" id="UP000031386"/>
    </source>
</evidence>
<dbReference type="InterPro" id="IPR001608">
    <property type="entry name" value="Ala_racemase_N"/>
</dbReference>
<dbReference type="PANTHER" id="PTHR10146">
    <property type="entry name" value="PROLINE SYNTHETASE CO-TRANSCRIBED BACTERIAL HOMOLOG PROTEIN"/>
    <property type="match status" value="1"/>
</dbReference>
<dbReference type="Pfam" id="PF01168">
    <property type="entry name" value="Ala_racemase_N"/>
    <property type="match status" value="1"/>
</dbReference>
<keyword evidence="1 2" id="KW-0663">Pyridoxal phosphate</keyword>
<feature type="modified residue" description="N6-(pyridoxal phosphate)lysine" evidence="2 3">
    <location>
        <position position="33"/>
    </location>
</feature>
<dbReference type="PROSITE" id="PS01211">
    <property type="entry name" value="UPF0001"/>
    <property type="match status" value="1"/>
</dbReference>
<dbReference type="STRING" id="33033.NW74_02700"/>
<keyword evidence="7" id="KW-1185">Reference proteome</keyword>
<dbReference type="EMBL" id="CP009761">
    <property type="protein sequence ID" value="AIZ36321.1"/>
    <property type="molecule type" value="Genomic_DNA"/>
</dbReference>
<dbReference type="Proteomes" id="UP000031386">
    <property type="component" value="Chromosome"/>
</dbReference>
<feature type="domain" description="Alanine racemase N-terminal" evidence="5">
    <location>
        <begin position="34"/>
        <end position="225"/>
    </location>
</feature>
<sequence>MKENINNILEKISLACKNSNRDKKEIFLLPVSKTVDVDKIQEAIDLGFYTFGENKVQEILKKYEYFDGKVKFHMIGHLQTNKVKSIIDKVELIHSLDRISLLDKLELEAKNKGITVNCLVEVNIGKEDSKLGIFEEDVLDFIREVSKRDNVLVNGLMTVAPYCEDAEDTRIYFKKMKSLFDEISKLKLKNVDMKILSMGMSNDFMVAIEEGSNLIRIGTSIFGARNYGVLSN</sequence>
<reference evidence="6 7" key="1">
    <citation type="submission" date="2014-10" db="EMBL/GenBank/DDBJ databases">
        <title>Complete genome sequence of Parvimonas micra KCOM 1535 (= ChDC B708).</title>
        <authorList>
            <person name="Kook J.-K."/>
            <person name="Park S.-N."/>
            <person name="Lim Y.K."/>
            <person name="Roh H."/>
        </authorList>
    </citation>
    <scope>NUCLEOTIDE SEQUENCE [LARGE SCALE GENOMIC DNA]</scope>
    <source>
        <strain evidence="7">KCOM 1535 / ChDC B708</strain>
    </source>
</reference>
<evidence type="ECO:0000259" key="5">
    <source>
        <dbReference type="Pfam" id="PF01168"/>
    </source>
</evidence>
<dbReference type="PANTHER" id="PTHR10146:SF14">
    <property type="entry name" value="PYRIDOXAL PHOSPHATE HOMEOSTASIS PROTEIN"/>
    <property type="match status" value="1"/>
</dbReference>